<dbReference type="InterPro" id="IPR013107">
    <property type="entry name" value="Acyl-CoA_DH_C"/>
</dbReference>
<organism evidence="4 5">
    <name type="scientific">Enteractinococcus helveticum</name>
    <dbReference type="NCBI Taxonomy" id="1837282"/>
    <lineage>
        <taxon>Bacteria</taxon>
        <taxon>Bacillati</taxon>
        <taxon>Actinomycetota</taxon>
        <taxon>Actinomycetes</taxon>
        <taxon>Micrococcales</taxon>
        <taxon>Micrococcaceae</taxon>
    </lineage>
</organism>
<reference evidence="4" key="1">
    <citation type="journal article" date="2021" name="PeerJ">
        <title>Extensive microbial diversity within the chicken gut microbiome revealed by metagenomics and culture.</title>
        <authorList>
            <person name="Gilroy R."/>
            <person name="Ravi A."/>
            <person name="Getino M."/>
            <person name="Pursley I."/>
            <person name="Horton D.L."/>
            <person name="Alikhan N.F."/>
            <person name="Baker D."/>
            <person name="Gharbi K."/>
            <person name="Hall N."/>
            <person name="Watson M."/>
            <person name="Adriaenssens E.M."/>
            <person name="Foster-Nyarko E."/>
            <person name="Jarju S."/>
            <person name="Secka A."/>
            <person name="Antonio M."/>
            <person name="Oren A."/>
            <person name="Chaudhuri R.R."/>
            <person name="La Ragione R."/>
            <person name="Hildebrand F."/>
            <person name="Pallen M.J."/>
        </authorList>
    </citation>
    <scope>NUCLEOTIDE SEQUENCE</scope>
    <source>
        <strain evidence="4">ChiHjej13B12-14962</strain>
    </source>
</reference>
<evidence type="ECO:0000256" key="1">
    <source>
        <dbReference type="ARBA" id="ARBA00023002"/>
    </source>
</evidence>
<dbReference type="Gene3D" id="1.20.140.10">
    <property type="entry name" value="Butyryl-CoA Dehydrogenase, subunit A, domain 3"/>
    <property type="match status" value="1"/>
</dbReference>
<protein>
    <submittedName>
        <fullName evidence="4">Acyl-CoA dehydrogenase family protein</fullName>
    </submittedName>
</protein>
<dbReference type="RefSeq" id="WP_303906371.1">
    <property type="nucleotide sequence ID" value="NZ_DYXC01000102.1"/>
</dbReference>
<dbReference type="Proteomes" id="UP000703315">
    <property type="component" value="Unassembled WGS sequence"/>
</dbReference>
<name>A0A921K807_9MICC</name>
<evidence type="ECO:0000259" key="2">
    <source>
        <dbReference type="Pfam" id="PF02771"/>
    </source>
</evidence>
<dbReference type="EMBL" id="DYXC01000102">
    <property type="protein sequence ID" value="HJF15023.1"/>
    <property type="molecule type" value="Genomic_DNA"/>
</dbReference>
<dbReference type="GO" id="GO:0050660">
    <property type="term" value="F:flavin adenine dinucleotide binding"/>
    <property type="evidence" value="ECO:0007669"/>
    <property type="project" value="InterPro"/>
</dbReference>
<dbReference type="AlphaFoldDB" id="A0A921K807"/>
<feature type="domain" description="Acyl-CoA dehydrogenase C-terminal" evidence="3">
    <location>
        <begin position="242"/>
        <end position="320"/>
    </location>
</feature>
<accession>A0A921K807</accession>
<dbReference type="InterPro" id="IPR009100">
    <property type="entry name" value="AcylCoA_DH/oxidase_NM_dom_sf"/>
</dbReference>
<dbReference type="Pfam" id="PF08028">
    <property type="entry name" value="Acyl-CoA_dh_2"/>
    <property type="match status" value="1"/>
</dbReference>
<reference evidence="4" key="2">
    <citation type="submission" date="2021-09" db="EMBL/GenBank/DDBJ databases">
        <authorList>
            <person name="Gilroy R."/>
        </authorList>
    </citation>
    <scope>NUCLEOTIDE SEQUENCE</scope>
    <source>
        <strain evidence="4">ChiHjej13B12-14962</strain>
    </source>
</reference>
<evidence type="ECO:0000259" key="3">
    <source>
        <dbReference type="Pfam" id="PF08028"/>
    </source>
</evidence>
<dbReference type="InterPro" id="IPR013786">
    <property type="entry name" value="AcylCoA_DH/ox_N"/>
</dbReference>
<keyword evidence="1" id="KW-0560">Oxidoreductase</keyword>
<evidence type="ECO:0000313" key="5">
    <source>
        <dbReference type="Proteomes" id="UP000703315"/>
    </source>
</evidence>
<comment type="caution">
    <text evidence="4">The sequence shown here is derived from an EMBL/GenBank/DDBJ whole genome shotgun (WGS) entry which is preliminary data.</text>
</comment>
<feature type="non-terminal residue" evidence="4">
    <location>
        <position position="324"/>
    </location>
</feature>
<feature type="domain" description="Acyl-CoA dehydrogenase/oxidase N-terminal" evidence="2">
    <location>
        <begin position="40"/>
        <end position="119"/>
    </location>
</feature>
<dbReference type="InterPro" id="IPR037069">
    <property type="entry name" value="AcylCoA_DH/ox_N_sf"/>
</dbReference>
<dbReference type="Pfam" id="PF02771">
    <property type="entry name" value="Acyl-CoA_dh_N"/>
    <property type="match status" value="1"/>
</dbReference>
<gene>
    <name evidence="4" type="ORF">K8V32_09525</name>
</gene>
<dbReference type="Gene3D" id="1.10.540.10">
    <property type="entry name" value="Acyl-CoA dehydrogenase/oxidase, N-terminal domain"/>
    <property type="match status" value="1"/>
</dbReference>
<sequence>MTAAVKTENGKVTRLNPGVEFEALMERLDAITPLLKENGEKNEEIGHLTDETVNALHEVGAFRIGIPESLGGYELTPRQTIQVLEKVSYADPATGWVLMALQMVTGTTGAYLPAEAQKELFGGGNYPLIAGQGTRSGKAVRVEGGYQVSGKWSFGSGMLHATHVHSAAYDADNDRPIVVTFPREQATLEDNWDVMGLRATGSIDYSCEDLFVPDAYVYEPTTTAPLAGGALYRLGLANMSGICHTGWALGVGRRLLDEMKSLAQKKTGSPGTSVDTDHFHAEFGRAESRLRSARAWAMEVWADNASTIDSGELLSVEQETLTRL</sequence>
<dbReference type="SUPFAM" id="SSF56645">
    <property type="entry name" value="Acyl-CoA dehydrogenase NM domain-like"/>
    <property type="match status" value="1"/>
</dbReference>
<evidence type="ECO:0000313" key="4">
    <source>
        <dbReference type="EMBL" id="HJF15023.1"/>
    </source>
</evidence>
<dbReference type="InterPro" id="IPR046373">
    <property type="entry name" value="Acyl-CoA_Oxase/DH_mid-dom_sf"/>
</dbReference>
<dbReference type="GO" id="GO:0016627">
    <property type="term" value="F:oxidoreductase activity, acting on the CH-CH group of donors"/>
    <property type="evidence" value="ECO:0007669"/>
    <property type="project" value="InterPro"/>
</dbReference>
<dbReference type="Gene3D" id="2.40.110.10">
    <property type="entry name" value="Butyryl-CoA Dehydrogenase, subunit A, domain 2"/>
    <property type="match status" value="1"/>
</dbReference>
<proteinExistence type="predicted"/>